<reference evidence="2" key="1">
    <citation type="submission" date="2020-02" db="EMBL/GenBank/DDBJ databases">
        <authorList>
            <person name="Meier V. D."/>
        </authorList>
    </citation>
    <scope>NUCLEOTIDE SEQUENCE</scope>
    <source>
        <strain evidence="2">AVDCRST_MAG76</strain>
    </source>
</reference>
<feature type="non-terminal residue" evidence="2">
    <location>
        <position position="1"/>
    </location>
</feature>
<name>A0A6J4JFW9_9ACTN</name>
<sequence length="249" mass="26479">AGPVRPGAAAVGDRRCPDGRSPGRAGQRRAADRRRRAAGARGHRPRGRPRRRARFARARAGAPVGAERGRPLRGNGCLGRRLRAPLRPRLLGPPQRPDPSVPAVAVGGSDPVRLDLVGPVAQVPTQPAGRGRPRDPRSASGPLRVPDRPEPGSRRRLRRAGRAAAEPGVARAPAGGRDGCDRGARRRDRSRRAAPGSRPGRRAGHPHLALPPGLPQRQRPGVGRSQRRVRLGGRRGGCACRRAERATGL</sequence>
<proteinExistence type="predicted"/>
<feature type="compositionally biased region" description="Low complexity" evidence="1">
    <location>
        <begin position="1"/>
        <end position="11"/>
    </location>
</feature>
<feature type="non-terminal residue" evidence="2">
    <location>
        <position position="249"/>
    </location>
</feature>
<feature type="compositionally biased region" description="Low complexity" evidence="1">
    <location>
        <begin position="162"/>
        <end position="175"/>
    </location>
</feature>
<evidence type="ECO:0000313" key="2">
    <source>
        <dbReference type="EMBL" id="CAA9277895.1"/>
    </source>
</evidence>
<dbReference type="EMBL" id="CADCSZ010000222">
    <property type="protein sequence ID" value="CAA9277895.1"/>
    <property type="molecule type" value="Genomic_DNA"/>
</dbReference>
<feature type="compositionally biased region" description="Low complexity" evidence="1">
    <location>
        <begin position="58"/>
        <end position="79"/>
    </location>
</feature>
<dbReference type="AlphaFoldDB" id="A0A6J4JFW9"/>
<organism evidence="2">
    <name type="scientific">uncultured Acidimicrobiales bacterium</name>
    <dbReference type="NCBI Taxonomy" id="310071"/>
    <lineage>
        <taxon>Bacteria</taxon>
        <taxon>Bacillati</taxon>
        <taxon>Actinomycetota</taxon>
        <taxon>Acidimicrobiia</taxon>
        <taxon>Acidimicrobiales</taxon>
        <taxon>environmental samples</taxon>
    </lineage>
</organism>
<protein>
    <submittedName>
        <fullName evidence="2">Predicted cobalt transporter CbtA</fullName>
    </submittedName>
</protein>
<feature type="compositionally biased region" description="Basic residues" evidence="1">
    <location>
        <begin position="31"/>
        <end position="57"/>
    </location>
</feature>
<gene>
    <name evidence="2" type="ORF">AVDCRST_MAG76-3815</name>
</gene>
<evidence type="ECO:0000256" key="1">
    <source>
        <dbReference type="SAM" id="MobiDB-lite"/>
    </source>
</evidence>
<accession>A0A6J4JFW9</accession>
<feature type="region of interest" description="Disordered" evidence="1">
    <location>
        <begin position="1"/>
        <end position="249"/>
    </location>
</feature>